<sequence length="97" mass="11009">MGDRGVWLKWVWDRYDGFVNLNRVKDDDIRRFTGMVWRNAAEMSVQFIVGFRPLLGSCVASMVRELSSASQLKVSHGSRIPPAARWCFTDVAGSLDD</sequence>
<organism evidence="1 2">
    <name type="scientific">Datura stramonium</name>
    <name type="common">Jimsonweed</name>
    <name type="synonym">Common thornapple</name>
    <dbReference type="NCBI Taxonomy" id="4076"/>
    <lineage>
        <taxon>Eukaryota</taxon>
        <taxon>Viridiplantae</taxon>
        <taxon>Streptophyta</taxon>
        <taxon>Embryophyta</taxon>
        <taxon>Tracheophyta</taxon>
        <taxon>Spermatophyta</taxon>
        <taxon>Magnoliopsida</taxon>
        <taxon>eudicotyledons</taxon>
        <taxon>Gunneridae</taxon>
        <taxon>Pentapetalae</taxon>
        <taxon>asterids</taxon>
        <taxon>lamiids</taxon>
        <taxon>Solanales</taxon>
        <taxon>Solanaceae</taxon>
        <taxon>Solanoideae</taxon>
        <taxon>Datureae</taxon>
        <taxon>Datura</taxon>
    </lineage>
</organism>
<dbReference type="EMBL" id="JACEIK010001824">
    <property type="protein sequence ID" value="MCD7472391.1"/>
    <property type="molecule type" value="Genomic_DNA"/>
</dbReference>
<dbReference type="Proteomes" id="UP000823775">
    <property type="component" value="Unassembled WGS sequence"/>
</dbReference>
<proteinExistence type="predicted"/>
<evidence type="ECO:0000313" key="2">
    <source>
        <dbReference type="Proteomes" id="UP000823775"/>
    </source>
</evidence>
<comment type="caution">
    <text evidence="1">The sequence shown here is derived from an EMBL/GenBank/DDBJ whole genome shotgun (WGS) entry which is preliminary data.</text>
</comment>
<reference evidence="1 2" key="1">
    <citation type="journal article" date="2021" name="BMC Genomics">
        <title>Datura genome reveals duplications of psychoactive alkaloid biosynthetic genes and high mutation rate following tissue culture.</title>
        <authorList>
            <person name="Rajewski A."/>
            <person name="Carter-House D."/>
            <person name="Stajich J."/>
            <person name="Litt A."/>
        </authorList>
    </citation>
    <scope>NUCLEOTIDE SEQUENCE [LARGE SCALE GENOMIC DNA]</scope>
    <source>
        <strain evidence="1">AR-01</strain>
    </source>
</reference>
<protein>
    <submittedName>
        <fullName evidence="1">Uncharacterized protein</fullName>
    </submittedName>
</protein>
<name>A0ABS8TLH5_DATST</name>
<evidence type="ECO:0000313" key="1">
    <source>
        <dbReference type="EMBL" id="MCD7472391.1"/>
    </source>
</evidence>
<keyword evidence="2" id="KW-1185">Reference proteome</keyword>
<accession>A0ABS8TLH5</accession>
<feature type="non-terminal residue" evidence="1">
    <location>
        <position position="97"/>
    </location>
</feature>
<gene>
    <name evidence="1" type="ORF">HAX54_013621</name>
</gene>